<evidence type="ECO:0000313" key="18">
    <source>
        <dbReference type="EMBL" id="SHI17693.1"/>
    </source>
</evidence>
<dbReference type="Pfam" id="PF00512">
    <property type="entry name" value="HisKA"/>
    <property type="match status" value="1"/>
</dbReference>
<evidence type="ECO:0000256" key="13">
    <source>
        <dbReference type="ARBA" id="ARBA00023012"/>
    </source>
</evidence>
<comment type="catalytic activity">
    <reaction evidence="1">
        <text>ATP + protein L-histidine = ADP + protein N-phospho-L-histidine.</text>
        <dbReference type="EC" id="2.7.13.3"/>
    </reaction>
</comment>
<evidence type="ECO:0000256" key="8">
    <source>
        <dbReference type="ARBA" id="ARBA00022692"/>
    </source>
</evidence>
<dbReference type="GO" id="GO:0005886">
    <property type="term" value="C:plasma membrane"/>
    <property type="evidence" value="ECO:0007669"/>
    <property type="project" value="UniProtKB-SubCell"/>
</dbReference>
<evidence type="ECO:0000256" key="12">
    <source>
        <dbReference type="ARBA" id="ARBA00022989"/>
    </source>
</evidence>
<keyword evidence="12 15" id="KW-1133">Transmembrane helix</keyword>
<evidence type="ECO:0000256" key="6">
    <source>
        <dbReference type="ARBA" id="ARBA00022553"/>
    </source>
</evidence>
<evidence type="ECO:0000256" key="1">
    <source>
        <dbReference type="ARBA" id="ARBA00000085"/>
    </source>
</evidence>
<dbReference type="Gene3D" id="1.10.8.500">
    <property type="entry name" value="HAMP domain in histidine kinase"/>
    <property type="match status" value="1"/>
</dbReference>
<keyword evidence="5" id="KW-0997">Cell inner membrane</keyword>
<keyword evidence="14 15" id="KW-0472">Membrane</keyword>
<dbReference type="Proteomes" id="UP000184226">
    <property type="component" value="Unassembled WGS sequence"/>
</dbReference>
<dbReference type="InterPro" id="IPR050980">
    <property type="entry name" value="2C_sensor_his_kinase"/>
</dbReference>
<keyword evidence="19" id="KW-1185">Reference proteome</keyword>
<dbReference type="InterPro" id="IPR003660">
    <property type="entry name" value="HAMP_dom"/>
</dbReference>
<dbReference type="SMART" id="SM00387">
    <property type="entry name" value="HATPase_c"/>
    <property type="match status" value="1"/>
</dbReference>
<dbReference type="InterPro" id="IPR005467">
    <property type="entry name" value="His_kinase_dom"/>
</dbReference>
<evidence type="ECO:0000256" key="14">
    <source>
        <dbReference type="ARBA" id="ARBA00023136"/>
    </source>
</evidence>
<dbReference type="Pfam" id="PF00672">
    <property type="entry name" value="HAMP"/>
    <property type="match status" value="1"/>
</dbReference>
<dbReference type="InterPro" id="IPR032408">
    <property type="entry name" value="RisS_PPD"/>
</dbReference>
<feature type="transmembrane region" description="Helical" evidence="15">
    <location>
        <begin position="173"/>
        <end position="195"/>
    </location>
</feature>
<evidence type="ECO:0000256" key="3">
    <source>
        <dbReference type="ARBA" id="ARBA00012438"/>
    </source>
</evidence>
<dbReference type="PANTHER" id="PTHR44936:SF5">
    <property type="entry name" value="SENSOR HISTIDINE KINASE ENVZ"/>
    <property type="match status" value="1"/>
</dbReference>
<dbReference type="InterPro" id="IPR038421">
    <property type="entry name" value="RisS_PPD_sf"/>
</dbReference>
<name>A0A1M5Z1B3_9BURK</name>
<evidence type="ECO:0000256" key="4">
    <source>
        <dbReference type="ARBA" id="ARBA00022475"/>
    </source>
</evidence>
<dbReference type="Pfam" id="PF16524">
    <property type="entry name" value="RisS_PPD"/>
    <property type="match status" value="1"/>
</dbReference>
<dbReference type="SMART" id="SM00388">
    <property type="entry name" value="HisKA"/>
    <property type="match status" value="1"/>
</dbReference>
<evidence type="ECO:0000256" key="10">
    <source>
        <dbReference type="ARBA" id="ARBA00022777"/>
    </source>
</evidence>
<dbReference type="STRING" id="658167.SAMN04488135_111145"/>
<dbReference type="SUPFAM" id="SSF55874">
    <property type="entry name" value="ATPase domain of HSP90 chaperone/DNA topoisomerase II/histidine kinase"/>
    <property type="match status" value="1"/>
</dbReference>
<feature type="domain" description="HAMP" evidence="17">
    <location>
        <begin position="193"/>
        <end position="245"/>
    </location>
</feature>
<dbReference type="InterPro" id="IPR003594">
    <property type="entry name" value="HATPase_dom"/>
</dbReference>
<evidence type="ECO:0000256" key="5">
    <source>
        <dbReference type="ARBA" id="ARBA00022519"/>
    </source>
</evidence>
<keyword evidence="6" id="KW-0597">Phosphoprotein</keyword>
<dbReference type="SUPFAM" id="SSF47384">
    <property type="entry name" value="Homodimeric domain of signal transducing histidine kinase"/>
    <property type="match status" value="1"/>
</dbReference>
<comment type="subcellular location">
    <subcellularLocation>
        <location evidence="2">Cell inner membrane</location>
        <topology evidence="2">Multi-pass membrane protein</topology>
    </subcellularLocation>
</comment>
<dbReference type="GO" id="GO:0005524">
    <property type="term" value="F:ATP binding"/>
    <property type="evidence" value="ECO:0007669"/>
    <property type="project" value="UniProtKB-KW"/>
</dbReference>
<dbReference type="SUPFAM" id="SSF158472">
    <property type="entry name" value="HAMP domain-like"/>
    <property type="match status" value="1"/>
</dbReference>
<keyword evidence="8 15" id="KW-0812">Transmembrane</keyword>
<dbReference type="InterPro" id="IPR036890">
    <property type="entry name" value="HATPase_C_sf"/>
</dbReference>
<keyword evidence="13" id="KW-0902">Two-component regulatory system</keyword>
<keyword evidence="9" id="KW-0547">Nucleotide-binding</keyword>
<sequence length="472" mass="52267">MTWQGKVMAIPAPKQRKPNKSRFRLGLFSRSFLLLAGLMLVSLGAWLQVFFSMEEGPRATQMAQRVTTAVSITRSALVYAPRSVRPALLLDLATKESLRVQPREKTDVLEPLPNSNYWNHVAAEIKDRLGPETHIMWAVNQAPGVWVSFEINNDQYWLVFDREQLGLTAGAEWFGWGATALLLALIGAAVSVRFVNRPLAQLAKVAQQLARGETPSLLPEKGPAEIRDMNMAFNRMARDIRQTEADREIMLAGISHDLRTPLARMRLEIEMSNVTDETRQAIDEDLGQIDHSIGQLMEYARPAGAVPEQGIDVSSVLRDLYERERSHTESLGGALTASIEPNLYAKISAHDLKRIVSNLIENARRYGRTPADDRAHIELAARQQGNILAIEVKDHGTGIAPTDIQRLLRPFSRGESARTGVSGAGLGLAIVERLLGQVGGQLELISHPPGGLVARIEIPKVRVRNFQLDTDT</sequence>
<keyword evidence="10 18" id="KW-0418">Kinase</keyword>
<keyword evidence="4" id="KW-1003">Cell membrane</keyword>
<dbReference type="EC" id="2.7.13.3" evidence="3"/>
<dbReference type="PROSITE" id="PS50885">
    <property type="entry name" value="HAMP"/>
    <property type="match status" value="1"/>
</dbReference>
<evidence type="ECO:0000313" key="19">
    <source>
        <dbReference type="Proteomes" id="UP000184226"/>
    </source>
</evidence>
<gene>
    <name evidence="18" type="ORF">SAMN04488135_111145</name>
</gene>
<organism evidence="18 19">
    <name type="scientific">Pollutimonas bauzanensis</name>
    <dbReference type="NCBI Taxonomy" id="658167"/>
    <lineage>
        <taxon>Bacteria</taxon>
        <taxon>Pseudomonadati</taxon>
        <taxon>Pseudomonadota</taxon>
        <taxon>Betaproteobacteria</taxon>
        <taxon>Burkholderiales</taxon>
        <taxon>Alcaligenaceae</taxon>
        <taxon>Pollutimonas</taxon>
    </lineage>
</organism>
<dbReference type="PANTHER" id="PTHR44936">
    <property type="entry name" value="SENSOR PROTEIN CREC"/>
    <property type="match status" value="1"/>
</dbReference>
<dbReference type="Gene3D" id="1.10.287.130">
    <property type="match status" value="1"/>
</dbReference>
<keyword evidence="7" id="KW-0808">Transferase</keyword>
<evidence type="ECO:0000259" key="17">
    <source>
        <dbReference type="PROSITE" id="PS50885"/>
    </source>
</evidence>
<protein>
    <recommendedName>
        <fullName evidence="3">histidine kinase</fullName>
        <ecNumber evidence="3">2.7.13.3</ecNumber>
    </recommendedName>
</protein>
<evidence type="ECO:0000259" key="16">
    <source>
        <dbReference type="PROSITE" id="PS50109"/>
    </source>
</evidence>
<dbReference type="InterPro" id="IPR036097">
    <property type="entry name" value="HisK_dim/P_sf"/>
</dbReference>
<dbReference type="GO" id="GO:0000155">
    <property type="term" value="F:phosphorelay sensor kinase activity"/>
    <property type="evidence" value="ECO:0007669"/>
    <property type="project" value="InterPro"/>
</dbReference>
<evidence type="ECO:0000256" key="15">
    <source>
        <dbReference type="SAM" id="Phobius"/>
    </source>
</evidence>
<dbReference type="SMART" id="SM00304">
    <property type="entry name" value="HAMP"/>
    <property type="match status" value="1"/>
</dbReference>
<dbReference type="EMBL" id="FQXE01000011">
    <property type="protein sequence ID" value="SHI17693.1"/>
    <property type="molecule type" value="Genomic_DNA"/>
</dbReference>
<reference evidence="18 19" key="1">
    <citation type="submission" date="2016-11" db="EMBL/GenBank/DDBJ databases">
        <authorList>
            <person name="Jaros S."/>
            <person name="Januszkiewicz K."/>
            <person name="Wedrychowicz H."/>
        </authorList>
    </citation>
    <scope>NUCLEOTIDE SEQUENCE [LARGE SCALE GENOMIC DNA]</scope>
    <source>
        <strain evidence="18 19">CGMCC 1.10190</strain>
    </source>
</reference>
<evidence type="ECO:0000256" key="11">
    <source>
        <dbReference type="ARBA" id="ARBA00022840"/>
    </source>
</evidence>
<dbReference type="InterPro" id="IPR004358">
    <property type="entry name" value="Sig_transdc_His_kin-like_C"/>
</dbReference>
<dbReference type="PROSITE" id="PS50109">
    <property type="entry name" value="HIS_KIN"/>
    <property type="match status" value="1"/>
</dbReference>
<accession>A0A1M5Z1B3</accession>
<evidence type="ECO:0000256" key="7">
    <source>
        <dbReference type="ARBA" id="ARBA00022679"/>
    </source>
</evidence>
<dbReference type="InterPro" id="IPR003661">
    <property type="entry name" value="HisK_dim/P_dom"/>
</dbReference>
<feature type="domain" description="Histidine kinase" evidence="16">
    <location>
        <begin position="253"/>
        <end position="462"/>
    </location>
</feature>
<dbReference type="CDD" id="cd06225">
    <property type="entry name" value="HAMP"/>
    <property type="match status" value="1"/>
</dbReference>
<evidence type="ECO:0000256" key="2">
    <source>
        <dbReference type="ARBA" id="ARBA00004429"/>
    </source>
</evidence>
<dbReference type="Gene3D" id="3.30.450.300">
    <property type="entry name" value="Sensor histidine kinase RisS, periplasmic domain"/>
    <property type="match status" value="1"/>
</dbReference>
<dbReference type="PRINTS" id="PR00344">
    <property type="entry name" value="BCTRLSENSOR"/>
</dbReference>
<dbReference type="CDD" id="cd00082">
    <property type="entry name" value="HisKA"/>
    <property type="match status" value="1"/>
</dbReference>
<dbReference type="AlphaFoldDB" id="A0A1M5Z1B3"/>
<dbReference type="Gene3D" id="3.30.565.10">
    <property type="entry name" value="Histidine kinase-like ATPase, C-terminal domain"/>
    <property type="match status" value="1"/>
</dbReference>
<dbReference type="Pfam" id="PF02518">
    <property type="entry name" value="HATPase_c"/>
    <property type="match status" value="1"/>
</dbReference>
<evidence type="ECO:0000256" key="9">
    <source>
        <dbReference type="ARBA" id="ARBA00022741"/>
    </source>
</evidence>
<proteinExistence type="predicted"/>
<keyword evidence="11" id="KW-0067">ATP-binding</keyword>